<reference evidence="2 3" key="1">
    <citation type="submission" date="2016-01" db="EMBL/GenBank/DDBJ databases">
        <title>The new phylogeny of the genus Mycobacterium.</title>
        <authorList>
            <person name="Tarcisio F."/>
            <person name="Conor M."/>
            <person name="Antonella G."/>
            <person name="Elisabetta G."/>
            <person name="Giulia F.S."/>
            <person name="Sara T."/>
            <person name="Anna F."/>
            <person name="Clotilde B."/>
            <person name="Roberto B."/>
            <person name="Veronica D.S."/>
            <person name="Fabio R."/>
            <person name="Monica P."/>
            <person name="Olivier J."/>
            <person name="Enrico T."/>
            <person name="Nicola S."/>
        </authorList>
    </citation>
    <scope>NUCLEOTIDE SEQUENCE [LARGE SCALE GENOMIC DNA]</scope>
    <source>
        <strain evidence="2 3">DSM 45166</strain>
    </source>
</reference>
<evidence type="ECO:0000313" key="2">
    <source>
        <dbReference type="EMBL" id="ORW03364.1"/>
    </source>
</evidence>
<dbReference type="Proteomes" id="UP000193487">
    <property type="component" value="Unassembled WGS sequence"/>
</dbReference>
<proteinExistence type="predicted"/>
<dbReference type="AlphaFoldDB" id="A0A1X1XX62"/>
<keyword evidence="3" id="KW-1185">Reference proteome</keyword>
<gene>
    <name evidence="2" type="ORF">AWC14_05310</name>
</gene>
<evidence type="ECO:0000256" key="1">
    <source>
        <dbReference type="SAM" id="MobiDB-lite"/>
    </source>
</evidence>
<feature type="region of interest" description="Disordered" evidence="1">
    <location>
        <begin position="79"/>
        <end position="124"/>
    </location>
</feature>
<dbReference type="EMBL" id="LQPE01000120">
    <property type="protein sequence ID" value="ORW03364.1"/>
    <property type="molecule type" value="Genomic_DNA"/>
</dbReference>
<comment type="caution">
    <text evidence="2">The sequence shown here is derived from an EMBL/GenBank/DDBJ whole genome shotgun (WGS) entry which is preliminary data.</text>
</comment>
<sequence>MGISWLVRGVRAKMSAAAPLAASLLRPAAAAAPRRRRWIVLVGCLVAATATFSALTQTPIIIANTAAAALFGVFDESDADQDSRPPNICAPIPTATPTTMAAPSDTSTPGATTAAPDALGPDGKPTPATMEVIKQIPVGADVDVAAAWILFRLAHPHDTRVADYKAFDDAYTSTRAAMSAQATPLDVVATMDPGANYAPYLLLAQAAAYRLLRQGTLSATDQQTRNLVTELAISCAGHEHAHELA</sequence>
<evidence type="ECO:0000313" key="3">
    <source>
        <dbReference type="Proteomes" id="UP000193487"/>
    </source>
</evidence>
<organism evidence="2 3">
    <name type="scientific">Mycobacterium kyorinense</name>
    <dbReference type="NCBI Taxonomy" id="487514"/>
    <lineage>
        <taxon>Bacteria</taxon>
        <taxon>Bacillati</taxon>
        <taxon>Actinomycetota</taxon>
        <taxon>Actinomycetes</taxon>
        <taxon>Mycobacteriales</taxon>
        <taxon>Mycobacteriaceae</taxon>
        <taxon>Mycobacterium</taxon>
    </lineage>
</organism>
<accession>A0A1X1XX62</accession>
<name>A0A1X1XX62_9MYCO</name>
<dbReference type="RefSeq" id="WP_084031135.1">
    <property type="nucleotide sequence ID" value="NZ_LQPE01000120.1"/>
</dbReference>
<protein>
    <submittedName>
        <fullName evidence="2">Uncharacterized protein</fullName>
    </submittedName>
</protein>
<feature type="compositionally biased region" description="Low complexity" evidence="1">
    <location>
        <begin position="85"/>
        <end position="109"/>
    </location>
</feature>
<dbReference type="OrthoDB" id="4764697at2"/>